<dbReference type="InterPro" id="IPR021529">
    <property type="entry name" value="DUF2798"/>
</dbReference>
<reference evidence="2" key="2">
    <citation type="submission" date="2020-09" db="EMBL/GenBank/DDBJ databases">
        <authorList>
            <person name="Sun Q."/>
            <person name="Zhou Y."/>
        </authorList>
    </citation>
    <scope>NUCLEOTIDE SEQUENCE</scope>
    <source>
        <strain evidence="2">CGMCC 1.15367</strain>
    </source>
</reference>
<dbReference type="AlphaFoldDB" id="A0A917A4V3"/>
<evidence type="ECO:0000313" key="2">
    <source>
        <dbReference type="EMBL" id="GGE25206.1"/>
    </source>
</evidence>
<dbReference type="Proteomes" id="UP000644699">
    <property type="component" value="Unassembled WGS sequence"/>
</dbReference>
<organism evidence="2 3">
    <name type="scientific">Aureimonas endophytica</name>
    <dbReference type="NCBI Taxonomy" id="2027858"/>
    <lineage>
        <taxon>Bacteria</taxon>
        <taxon>Pseudomonadati</taxon>
        <taxon>Pseudomonadota</taxon>
        <taxon>Alphaproteobacteria</taxon>
        <taxon>Hyphomicrobiales</taxon>
        <taxon>Aurantimonadaceae</taxon>
        <taxon>Aureimonas</taxon>
    </lineage>
</organism>
<evidence type="ECO:0008006" key="4">
    <source>
        <dbReference type="Google" id="ProtNLM"/>
    </source>
</evidence>
<reference evidence="2" key="1">
    <citation type="journal article" date="2014" name="Int. J. Syst. Evol. Microbiol.">
        <title>Complete genome sequence of Corynebacterium casei LMG S-19264T (=DSM 44701T), isolated from a smear-ripened cheese.</title>
        <authorList>
            <consortium name="US DOE Joint Genome Institute (JGI-PGF)"/>
            <person name="Walter F."/>
            <person name="Albersmeier A."/>
            <person name="Kalinowski J."/>
            <person name="Ruckert C."/>
        </authorList>
    </citation>
    <scope>NUCLEOTIDE SEQUENCE</scope>
    <source>
        <strain evidence="2">CGMCC 1.15367</strain>
    </source>
</reference>
<protein>
    <recommendedName>
        <fullName evidence="4">DUF2798 domain-containing protein</fullName>
    </recommendedName>
</protein>
<feature type="transmembrane region" description="Helical" evidence="1">
    <location>
        <begin position="51"/>
        <end position="69"/>
    </location>
</feature>
<dbReference type="RefSeq" id="WP_188913606.1">
    <property type="nucleotide sequence ID" value="NZ_BMIQ01000017.1"/>
</dbReference>
<comment type="caution">
    <text evidence="2">The sequence shown here is derived from an EMBL/GenBank/DDBJ whole genome shotgun (WGS) entry which is preliminary data.</text>
</comment>
<evidence type="ECO:0000256" key="1">
    <source>
        <dbReference type="SAM" id="Phobius"/>
    </source>
</evidence>
<feature type="transmembrane region" description="Helical" evidence="1">
    <location>
        <begin position="12"/>
        <end position="31"/>
    </location>
</feature>
<dbReference type="Pfam" id="PF11391">
    <property type="entry name" value="DUF2798"/>
    <property type="match status" value="1"/>
</dbReference>
<proteinExistence type="predicted"/>
<evidence type="ECO:0000313" key="3">
    <source>
        <dbReference type="Proteomes" id="UP000644699"/>
    </source>
</evidence>
<dbReference type="EMBL" id="BMIQ01000017">
    <property type="protein sequence ID" value="GGE25206.1"/>
    <property type="molecule type" value="Genomic_DNA"/>
</dbReference>
<gene>
    <name evidence="2" type="ORF">GCM10011390_50860</name>
</gene>
<keyword evidence="1" id="KW-0812">Transmembrane</keyword>
<name>A0A917A4V3_9HYPH</name>
<accession>A0A917A4V3</accession>
<sequence>MRTSRKLPAPYGAIITPLLLSLMMCCIVSGISTARAVGLADDLLAQWARGWGLSWLVAFPTLLFVLPVVRRVTGWLVEAAPR</sequence>
<keyword evidence="1" id="KW-1133">Transmembrane helix</keyword>
<keyword evidence="1" id="KW-0472">Membrane</keyword>
<keyword evidence="3" id="KW-1185">Reference proteome</keyword>